<dbReference type="Gene3D" id="3.20.20.70">
    <property type="entry name" value="Aldolase class I"/>
    <property type="match status" value="1"/>
</dbReference>
<comment type="catalytic activity">
    <reaction evidence="3">
        <text>D-glyceraldehyde 3-phosphate = dihydroxyacetone phosphate</text>
        <dbReference type="Rhea" id="RHEA:18585"/>
        <dbReference type="ChEBI" id="CHEBI:57642"/>
        <dbReference type="ChEBI" id="CHEBI:59776"/>
        <dbReference type="EC" id="5.3.1.1"/>
    </reaction>
</comment>
<sequence>MTYLFCNWKMYLTNNEAMALASELATMQIPKTLTAAVFPNTMDFIGVRDALAETSFAVGSQNVAWVPQGAYTGATSAHLFHEAGAAYALVGHSERRHVFGETDEDARKKVEACMDVGIVPVLCIGETKEDLDAGKREYRLKKQLRAALEGLDIPVNSLMIAYEPVWAISAGGASDSCDPDVAQEVHMWLKQELRAYSPAPFSVLYGGSVTPENVVSFTACPAIDGVLVGSASTHTNQMRALLTACA</sequence>
<comment type="pathway">
    <text evidence="3">Carbohydrate biosynthesis; gluconeogenesis.</text>
</comment>
<name>A0A2H0TQR1_9BACT</name>
<comment type="caution">
    <text evidence="4">The sequence shown here is derived from an EMBL/GenBank/DDBJ whole genome shotgun (WGS) entry which is preliminary data.</text>
</comment>
<dbReference type="NCBIfam" id="TIGR00419">
    <property type="entry name" value="tim"/>
    <property type="match status" value="1"/>
</dbReference>
<dbReference type="Proteomes" id="UP000230154">
    <property type="component" value="Unassembled WGS sequence"/>
</dbReference>
<dbReference type="Pfam" id="PF00121">
    <property type="entry name" value="TIM"/>
    <property type="match status" value="1"/>
</dbReference>
<dbReference type="GO" id="GO:0046166">
    <property type="term" value="P:glyceraldehyde-3-phosphate biosynthetic process"/>
    <property type="evidence" value="ECO:0007669"/>
    <property type="project" value="TreeGrafter"/>
</dbReference>
<dbReference type="PANTHER" id="PTHR21139:SF42">
    <property type="entry name" value="TRIOSEPHOSPHATE ISOMERASE"/>
    <property type="match status" value="1"/>
</dbReference>
<keyword evidence="3" id="KW-0963">Cytoplasm</keyword>
<dbReference type="GO" id="GO:0006096">
    <property type="term" value="P:glycolytic process"/>
    <property type="evidence" value="ECO:0007669"/>
    <property type="project" value="UniProtKB-UniRule"/>
</dbReference>
<evidence type="ECO:0000313" key="5">
    <source>
        <dbReference type="Proteomes" id="UP000230154"/>
    </source>
</evidence>
<dbReference type="GO" id="GO:0006094">
    <property type="term" value="P:gluconeogenesis"/>
    <property type="evidence" value="ECO:0007669"/>
    <property type="project" value="UniProtKB-UniPathway"/>
</dbReference>
<dbReference type="GO" id="GO:0019563">
    <property type="term" value="P:glycerol catabolic process"/>
    <property type="evidence" value="ECO:0007669"/>
    <property type="project" value="TreeGrafter"/>
</dbReference>
<proteinExistence type="inferred from homology"/>
<evidence type="ECO:0000256" key="1">
    <source>
        <dbReference type="ARBA" id="ARBA00007422"/>
    </source>
</evidence>
<comment type="subcellular location">
    <subcellularLocation>
        <location evidence="3">Cytoplasm</location>
    </subcellularLocation>
</comment>
<organism evidence="4 5">
    <name type="scientific">Candidatus Magasanikbacteria bacterium CG10_big_fil_rev_8_21_14_0_10_47_10</name>
    <dbReference type="NCBI Taxonomy" id="1974652"/>
    <lineage>
        <taxon>Bacteria</taxon>
        <taxon>Candidatus Magasanikiibacteriota</taxon>
    </lineage>
</organism>
<dbReference type="CDD" id="cd00311">
    <property type="entry name" value="TIM"/>
    <property type="match status" value="1"/>
</dbReference>
<dbReference type="SUPFAM" id="SSF51351">
    <property type="entry name" value="Triosephosphate isomerase (TIM)"/>
    <property type="match status" value="1"/>
</dbReference>
<dbReference type="EMBL" id="PFCB01000020">
    <property type="protein sequence ID" value="PIR74479.1"/>
    <property type="molecule type" value="Genomic_DNA"/>
</dbReference>
<dbReference type="GO" id="GO:0004807">
    <property type="term" value="F:triose-phosphate isomerase activity"/>
    <property type="evidence" value="ECO:0007669"/>
    <property type="project" value="UniProtKB-UniRule"/>
</dbReference>
<evidence type="ECO:0000256" key="2">
    <source>
        <dbReference type="ARBA" id="ARBA00023235"/>
    </source>
</evidence>
<dbReference type="PANTHER" id="PTHR21139">
    <property type="entry name" value="TRIOSEPHOSPHATE ISOMERASE"/>
    <property type="match status" value="1"/>
</dbReference>
<dbReference type="InterPro" id="IPR035990">
    <property type="entry name" value="TIM_sf"/>
</dbReference>
<reference evidence="5" key="1">
    <citation type="submission" date="2017-09" db="EMBL/GenBank/DDBJ databases">
        <title>Depth-based differentiation of microbial function through sediment-hosted aquifers and enrichment of novel symbionts in the deep terrestrial subsurface.</title>
        <authorList>
            <person name="Probst A.J."/>
            <person name="Ladd B."/>
            <person name="Jarett J.K."/>
            <person name="Geller-Mcgrath D.E."/>
            <person name="Sieber C.M.K."/>
            <person name="Emerson J.B."/>
            <person name="Anantharaman K."/>
            <person name="Thomas B.C."/>
            <person name="Malmstrom R."/>
            <person name="Stieglmeier M."/>
            <person name="Klingl A."/>
            <person name="Woyke T."/>
            <person name="Ryan C.M."/>
            <person name="Banfield J.F."/>
        </authorList>
    </citation>
    <scope>NUCLEOTIDE SEQUENCE [LARGE SCALE GENOMIC DNA]</scope>
</reference>
<dbReference type="InterPro" id="IPR013785">
    <property type="entry name" value="Aldolase_TIM"/>
</dbReference>
<keyword evidence="3" id="KW-0324">Glycolysis</keyword>
<dbReference type="GO" id="GO:0005829">
    <property type="term" value="C:cytosol"/>
    <property type="evidence" value="ECO:0007669"/>
    <property type="project" value="TreeGrafter"/>
</dbReference>
<dbReference type="UniPathway" id="UPA00138"/>
<protein>
    <recommendedName>
        <fullName evidence="3">Triosephosphate isomerase</fullName>
        <ecNumber evidence="3">5.3.1.1</ecNumber>
    </recommendedName>
</protein>
<accession>A0A2H0TQR1</accession>
<dbReference type="UniPathway" id="UPA00109">
    <property type="reaction ID" value="UER00189"/>
</dbReference>
<keyword evidence="3" id="KW-0312">Gluconeogenesis</keyword>
<dbReference type="InterPro" id="IPR000652">
    <property type="entry name" value="Triosephosphate_isomerase"/>
</dbReference>
<comment type="subunit">
    <text evidence="3">Homodimer.</text>
</comment>
<keyword evidence="2 3" id="KW-0413">Isomerase</keyword>
<dbReference type="EC" id="5.3.1.1" evidence="3"/>
<evidence type="ECO:0000313" key="4">
    <source>
        <dbReference type="EMBL" id="PIR74479.1"/>
    </source>
</evidence>
<dbReference type="AlphaFoldDB" id="A0A2H0TQR1"/>
<comment type="pathway">
    <text evidence="3">Carbohydrate degradation; glycolysis; D-glyceraldehyde 3-phosphate from glycerone phosphate: step 1/1.</text>
</comment>
<gene>
    <name evidence="4" type="primary">tpiA</name>
    <name evidence="4" type="ORF">COU35_02245</name>
</gene>
<dbReference type="PROSITE" id="PS51440">
    <property type="entry name" value="TIM_2"/>
    <property type="match status" value="1"/>
</dbReference>
<comment type="similarity">
    <text evidence="1 3">Belongs to the triosephosphate isomerase family.</text>
</comment>
<evidence type="ECO:0000256" key="3">
    <source>
        <dbReference type="RuleBase" id="RU363013"/>
    </source>
</evidence>